<proteinExistence type="predicted"/>
<dbReference type="Proteomes" id="UP000829196">
    <property type="component" value="Unassembled WGS sequence"/>
</dbReference>
<dbReference type="OrthoDB" id="786475at2759"/>
<evidence type="ECO:0008006" key="3">
    <source>
        <dbReference type="Google" id="ProtNLM"/>
    </source>
</evidence>
<dbReference type="AlphaFoldDB" id="A0A8T3BL49"/>
<keyword evidence="2" id="KW-1185">Reference proteome</keyword>
<evidence type="ECO:0000313" key="1">
    <source>
        <dbReference type="EMBL" id="KAI0514032.1"/>
    </source>
</evidence>
<reference evidence="1" key="1">
    <citation type="journal article" date="2022" name="Front. Genet.">
        <title>Chromosome-Scale Assembly of the Dendrobium nobile Genome Provides Insights Into the Molecular Mechanism of the Biosynthesis of the Medicinal Active Ingredient of Dendrobium.</title>
        <authorList>
            <person name="Xu Q."/>
            <person name="Niu S.-C."/>
            <person name="Li K.-L."/>
            <person name="Zheng P.-J."/>
            <person name="Zhang X.-J."/>
            <person name="Jia Y."/>
            <person name="Liu Y."/>
            <person name="Niu Y.-X."/>
            <person name="Yu L.-H."/>
            <person name="Chen D.-F."/>
            <person name="Zhang G.-Q."/>
        </authorList>
    </citation>
    <scope>NUCLEOTIDE SEQUENCE</scope>
    <source>
        <tissue evidence="1">Leaf</tissue>
    </source>
</reference>
<organism evidence="1 2">
    <name type="scientific">Dendrobium nobile</name>
    <name type="common">Orchid</name>
    <dbReference type="NCBI Taxonomy" id="94219"/>
    <lineage>
        <taxon>Eukaryota</taxon>
        <taxon>Viridiplantae</taxon>
        <taxon>Streptophyta</taxon>
        <taxon>Embryophyta</taxon>
        <taxon>Tracheophyta</taxon>
        <taxon>Spermatophyta</taxon>
        <taxon>Magnoliopsida</taxon>
        <taxon>Liliopsida</taxon>
        <taxon>Asparagales</taxon>
        <taxon>Orchidaceae</taxon>
        <taxon>Epidendroideae</taxon>
        <taxon>Malaxideae</taxon>
        <taxon>Dendrobiinae</taxon>
        <taxon>Dendrobium</taxon>
    </lineage>
</organism>
<dbReference type="PANTHER" id="PTHR47481:SF31">
    <property type="entry name" value="OS01G0873500 PROTEIN"/>
    <property type="match status" value="1"/>
</dbReference>
<evidence type="ECO:0000313" key="2">
    <source>
        <dbReference type="Proteomes" id="UP000829196"/>
    </source>
</evidence>
<comment type="caution">
    <text evidence="1">The sequence shown here is derived from an EMBL/GenBank/DDBJ whole genome shotgun (WGS) entry which is preliminary data.</text>
</comment>
<dbReference type="PANTHER" id="PTHR47481">
    <property type="match status" value="1"/>
</dbReference>
<dbReference type="EMBL" id="JAGYWB010000008">
    <property type="protein sequence ID" value="KAI0514032.1"/>
    <property type="molecule type" value="Genomic_DNA"/>
</dbReference>
<name>A0A8T3BL49_DENNO</name>
<dbReference type="Pfam" id="PF14223">
    <property type="entry name" value="Retrotran_gag_2"/>
    <property type="match status" value="1"/>
</dbReference>
<dbReference type="SMR" id="A0A8T3BL49"/>
<accession>A0A8T3BL49</accession>
<gene>
    <name evidence="1" type="ORF">KFK09_010065</name>
</gene>
<sequence>MKDKSMQQYLANIKLLVDSIASTGSNIDTEDVIIYILNGLPTSYNSFKTAIRTSLTPIDLDVLHALLCSEEINLQNEQQKESGIPTDTVALQAN</sequence>
<protein>
    <recommendedName>
        <fullName evidence="3">Retrovirus-related Pol polyprotein from transposon TNT 1-94</fullName>
    </recommendedName>
</protein>